<evidence type="ECO:0000256" key="1">
    <source>
        <dbReference type="ARBA" id="ARBA00023122"/>
    </source>
</evidence>
<protein>
    <submittedName>
        <fullName evidence="5">DUF294 nucleotidyltransferase-like domain-containing protein</fullName>
    </submittedName>
</protein>
<dbReference type="SUPFAM" id="SSF54631">
    <property type="entry name" value="CBS-domain pair"/>
    <property type="match status" value="1"/>
</dbReference>
<dbReference type="CDD" id="cd05401">
    <property type="entry name" value="NT_GlnE_GlnD_like"/>
    <property type="match status" value="1"/>
</dbReference>
<evidence type="ECO:0000256" key="2">
    <source>
        <dbReference type="PROSITE-ProRule" id="PRU00703"/>
    </source>
</evidence>
<dbReference type="InterPro" id="IPR005105">
    <property type="entry name" value="GlnD_Uridyltrans_N"/>
</dbReference>
<sequence length="703" mass="78800">MPHLDFTQPPFDVLSAAERQSVRKNTQIRYLAKDERLSAADLTYFYVVIKGQIEQLLAGEFVATYLGSNHTDHLNSNDWFDSRRLPKSFTEEDKDAASTIPINSSAPIDTMPKNQNTVSPYEFRAIEDTLLLQVNGATVDKISAQNHLVRQLLSEDLPERLKALQQRRSGQSLDTSSHGYNEQQEVQQIMMQPVIDVSLLPVHIIDATSSLYEAAHIMTKAGLKHVLVRPLDQLNPAQAQILDNDLKTDLDQNLDRNLANNLDSSLVTDSANTQTSNSYSGRTLGILTDTDICRAVSDQQNPATTPCQRYASFNLRTIDADDEIGDALLTMTRYRIHRLPVIDANGEVAGVLGQSDMLAHIGHHSQLISLQIEQAKDLPSLATAVELIGRYIRAQHQNGIKIGNVSRMVQTLNAQVFTKLWQLIVPDEVMKNTCVIVMGSEGRGEQIMRTDQDNALIIRDGYSHPGLAQFAETFNHHLATLGYPLCNGNIMMTNPMWRQPLKQFKAQISLWFRNTDPIHSIYLSAIFDGDYVCGDESLLTSVREHLKIAHHQSDLMFVRQFARAALQFGDVGQWWQKFVPLLGGKKSAYDIDLKKAGIFPLVHGIRTLALENDIFDAPSSKGRLKGLVQVRALNQQRADTLLEALEFFMAQRLSVALSTDDKHARQVDPTTLSALERDLLNECLAVVKSFKGQLSRHYQLEFN</sequence>
<dbReference type="EMBL" id="JAVAJI010000002">
    <property type="protein sequence ID" value="MDP4543937.1"/>
    <property type="molecule type" value="Genomic_DNA"/>
</dbReference>
<keyword evidence="1 2" id="KW-0129">CBS domain</keyword>
<dbReference type="SUPFAM" id="SSF51206">
    <property type="entry name" value="cAMP-binding domain-like"/>
    <property type="match status" value="1"/>
</dbReference>
<dbReference type="RefSeq" id="WP_102076908.1">
    <property type="nucleotide sequence ID" value="NZ_DAMAMY010000035.1"/>
</dbReference>
<feature type="compositionally biased region" description="Polar residues" evidence="3">
    <location>
        <begin position="100"/>
        <end position="113"/>
    </location>
</feature>
<dbReference type="Proteomes" id="UP001228171">
    <property type="component" value="Unassembled WGS sequence"/>
</dbReference>
<evidence type="ECO:0000313" key="6">
    <source>
        <dbReference type="Proteomes" id="UP001228171"/>
    </source>
</evidence>
<organism evidence="5 6">
    <name type="scientific">Psychrobacter faecalis</name>
    <dbReference type="NCBI Taxonomy" id="180588"/>
    <lineage>
        <taxon>Bacteria</taxon>
        <taxon>Pseudomonadati</taxon>
        <taxon>Pseudomonadota</taxon>
        <taxon>Gammaproteobacteria</taxon>
        <taxon>Moraxellales</taxon>
        <taxon>Moraxellaceae</taxon>
        <taxon>Psychrobacter</taxon>
    </lineage>
</organism>
<feature type="domain" description="CBS" evidence="4">
    <location>
        <begin position="311"/>
        <end position="367"/>
    </location>
</feature>
<keyword evidence="6" id="KW-1185">Reference proteome</keyword>
<dbReference type="Gene3D" id="3.10.580.10">
    <property type="entry name" value="CBS-domain"/>
    <property type="match status" value="1"/>
</dbReference>
<dbReference type="InterPro" id="IPR018821">
    <property type="entry name" value="DUF294_put_nucleoTrafse_sb-bd"/>
</dbReference>
<dbReference type="InterPro" id="IPR014710">
    <property type="entry name" value="RmlC-like_jellyroll"/>
</dbReference>
<dbReference type="InterPro" id="IPR046342">
    <property type="entry name" value="CBS_dom_sf"/>
</dbReference>
<dbReference type="PANTHER" id="PTHR43080:SF2">
    <property type="entry name" value="CBS DOMAIN-CONTAINING PROTEIN"/>
    <property type="match status" value="1"/>
</dbReference>
<dbReference type="Pfam" id="PF03445">
    <property type="entry name" value="DUF294"/>
    <property type="match status" value="1"/>
</dbReference>
<dbReference type="InterPro" id="IPR051257">
    <property type="entry name" value="Diverse_CBS-Domain"/>
</dbReference>
<evidence type="ECO:0000256" key="3">
    <source>
        <dbReference type="SAM" id="MobiDB-lite"/>
    </source>
</evidence>
<name>A0ABT9HDT7_9GAMM</name>
<evidence type="ECO:0000259" key="4">
    <source>
        <dbReference type="PROSITE" id="PS51371"/>
    </source>
</evidence>
<evidence type="ECO:0000313" key="5">
    <source>
        <dbReference type="EMBL" id="MDP4543937.1"/>
    </source>
</evidence>
<comment type="caution">
    <text evidence="5">The sequence shown here is derived from an EMBL/GenBank/DDBJ whole genome shotgun (WGS) entry which is preliminary data.</text>
</comment>
<dbReference type="PANTHER" id="PTHR43080">
    <property type="entry name" value="CBS DOMAIN-CONTAINING PROTEIN CBSX3, MITOCHONDRIAL"/>
    <property type="match status" value="1"/>
</dbReference>
<dbReference type="Pfam" id="PF00571">
    <property type="entry name" value="CBS"/>
    <property type="match status" value="1"/>
</dbReference>
<feature type="region of interest" description="Disordered" evidence="3">
    <location>
        <begin position="91"/>
        <end position="113"/>
    </location>
</feature>
<dbReference type="SMART" id="SM00116">
    <property type="entry name" value="CBS"/>
    <property type="match status" value="1"/>
</dbReference>
<dbReference type="PROSITE" id="PS51371">
    <property type="entry name" value="CBS"/>
    <property type="match status" value="1"/>
</dbReference>
<dbReference type="Pfam" id="PF10335">
    <property type="entry name" value="DUF294_C"/>
    <property type="match status" value="1"/>
</dbReference>
<dbReference type="InterPro" id="IPR018490">
    <property type="entry name" value="cNMP-bd_dom_sf"/>
</dbReference>
<reference evidence="5 6" key="1">
    <citation type="submission" date="2023-08" db="EMBL/GenBank/DDBJ databases">
        <authorList>
            <person name="Kumar R."/>
        </authorList>
    </citation>
    <scope>NUCLEOTIDE SEQUENCE [LARGE SCALE GENOMIC DNA]</scope>
    <source>
        <strain evidence="5 6">LUR13</strain>
    </source>
</reference>
<gene>
    <name evidence="5" type="ORF">Q8P09_02425</name>
</gene>
<dbReference type="InterPro" id="IPR000644">
    <property type="entry name" value="CBS_dom"/>
</dbReference>
<accession>A0ABT9HDT7</accession>
<proteinExistence type="predicted"/>
<dbReference type="Gene3D" id="2.60.120.10">
    <property type="entry name" value="Jelly Rolls"/>
    <property type="match status" value="1"/>
</dbReference>